<dbReference type="PROSITE" id="PS00112">
    <property type="entry name" value="PHOSPHAGEN_KINASE"/>
    <property type="match status" value="1"/>
</dbReference>
<sequence length="121" mass="13810">MQKGFNLRQILNRLVVASEKIEKMTKFAFDEHLGYITSCPTNLGTGIRASVHIKLSIAEKYQLEIRGKNGEHSEKSDVFDISNARRLGRSEVQLVQDMYNGVRALITAEKSLFAQKRRTRL</sequence>
<keyword evidence="3 6" id="KW-0547">Nucleotide-binding</keyword>
<evidence type="ECO:0000256" key="2">
    <source>
        <dbReference type="ARBA" id="ARBA00022679"/>
    </source>
</evidence>
<keyword evidence="10" id="KW-1185">Reference proteome</keyword>
<feature type="domain" description="Phosphagen kinase C-terminal" evidence="8">
    <location>
        <begin position="1"/>
        <end position="112"/>
    </location>
</feature>
<keyword evidence="4 6" id="KW-0418">Kinase</keyword>
<gene>
    <name evidence="9" type="ORF">GSOID_T00003939001</name>
</gene>
<dbReference type="InterPro" id="IPR000749">
    <property type="entry name" value="ATP-guanido_PTrfase"/>
</dbReference>
<dbReference type="PROSITE" id="PS51510">
    <property type="entry name" value="PHOSPHAGEN_KINASE_C"/>
    <property type="match status" value="1"/>
</dbReference>
<reference evidence="9" key="1">
    <citation type="journal article" date="2010" name="Science">
        <title>Plasticity of animal genome architecture unmasked by rapid evolution of a pelagic tunicate.</title>
        <authorList>
            <person name="Denoeud F."/>
            <person name="Henriet S."/>
            <person name="Mungpakdee S."/>
            <person name="Aury J.M."/>
            <person name="Da Silva C."/>
            <person name="Brinkmann H."/>
            <person name="Mikhaleva J."/>
            <person name="Olsen L.C."/>
            <person name="Jubin C."/>
            <person name="Canestro C."/>
            <person name="Bouquet J.M."/>
            <person name="Danks G."/>
            <person name="Poulain J."/>
            <person name="Campsteijn C."/>
            <person name="Adamski M."/>
            <person name="Cross I."/>
            <person name="Yadetie F."/>
            <person name="Muffato M."/>
            <person name="Louis A."/>
            <person name="Butcher S."/>
            <person name="Tsagkogeorga G."/>
            <person name="Konrad A."/>
            <person name="Singh S."/>
            <person name="Jensen M.F."/>
            <person name="Cong E.H."/>
            <person name="Eikeseth-Otteraa H."/>
            <person name="Noel B."/>
            <person name="Anthouard V."/>
            <person name="Porcel B.M."/>
            <person name="Kachouri-Lafond R."/>
            <person name="Nishino A."/>
            <person name="Ugolini M."/>
            <person name="Chourrout P."/>
            <person name="Nishida H."/>
            <person name="Aasland R."/>
            <person name="Huzurbazar S."/>
            <person name="Westhof E."/>
            <person name="Delsuc F."/>
            <person name="Lehrach H."/>
            <person name="Reinhardt R."/>
            <person name="Weissenbach J."/>
            <person name="Roy S.W."/>
            <person name="Artiguenave F."/>
            <person name="Postlethwait J.H."/>
            <person name="Manak J.R."/>
            <person name="Thompson E.M."/>
            <person name="Jaillon O."/>
            <person name="Du Pasquier L."/>
            <person name="Boudinot P."/>
            <person name="Liberles D.A."/>
            <person name="Volff J.N."/>
            <person name="Philippe H."/>
            <person name="Lenhard B."/>
            <person name="Roest Crollius H."/>
            <person name="Wincker P."/>
            <person name="Chourrout D."/>
        </authorList>
    </citation>
    <scope>NUCLEOTIDE SEQUENCE [LARGE SCALE GENOMIC DNA]</scope>
</reference>
<dbReference type="EC" id="2.7.3.2" evidence="1"/>
<dbReference type="InterPro" id="IPR022414">
    <property type="entry name" value="ATP-guanido_PTrfase_cat"/>
</dbReference>
<evidence type="ECO:0000256" key="6">
    <source>
        <dbReference type="PROSITE-ProRule" id="PRU00843"/>
    </source>
</evidence>
<evidence type="ECO:0000313" key="9">
    <source>
        <dbReference type="EMBL" id="CBY13186.1"/>
    </source>
</evidence>
<dbReference type="GO" id="GO:0005524">
    <property type="term" value="F:ATP binding"/>
    <property type="evidence" value="ECO:0007669"/>
    <property type="project" value="UniProtKB-UniRule"/>
</dbReference>
<feature type="binding site" evidence="6">
    <location>
        <begin position="66"/>
        <end position="71"/>
    </location>
    <ligand>
        <name>ATP</name>
        <dbReference type="ChEBI" id="CHEBI:30616"/>
    </ligand>
</feature>
<dbReference type="InterPro" id="IPR022415">
    <property type="entry name" value="ATP-guanido_PTrfase_AS"/>
</dbReference>
<dbReference type="Proteomes" id="UP000001307">
    <property type="component" value="Unassembled WGS sequence"/>
</dbReference>
<comment type="similarity">
    <text evidence="6 7">Belongs to the ATP:guanido phosphotransferase family.</text>
</comment>
<dbReference type="AlphaFoldDB" id="E4XTX4"/>
<protein>
    <recommendedName>
        <fullName evidence="1">creatine kinase</fullName>
        <ecNumber evidence="1">2.7.3.2</ecNumber>
    </recommendedName>
</protein>
<evidence type="ECO:0000256" key="3">
    <source>
        <dbReference type="ARBA" id="ARBA00022741"/>
    </source>
</evidence>
<dbReference type="GO" id="GO:0005615">
    <property type="term" value="C:extracellular space"/>
    <property type="evidence" value="ECO:0007669"/>
    <property type="project" value="TreeGrafter"/>
</dbReference>
<evidence type="ECO:0000259" key="8">
    <source>
        <dbReference type="PROSITE" id="PS51510"/>
    </source>
</evidence>
<evidence type="ECO:0000256" key="7">
    <source>
        <dbReference type="RuleBase" id="RU000505"/>
    </source>
</evidence>
<organism evidence="9">
    <name type="scientific">Oikopleura dioica</name>
    <name type="common">Tunicate</name>
    <dbReference type="NCBI Taxonomy" id="34765"/>
    <lineage>
        <taxon>Eukaryota</taxon>
        <taxon>Metazoa</taxon>
        <taxon>Chordata</taxon>
        <taxon>Tunicata</taxon>
        <taxon>Appendicularia</taxon>
        <taxon>Copelata</taxon>
        <taxon>Oikopleuridae</taxon>
        <taxon>Oikopleura</taxon>
    </lineage>
</organism>
<feature type="binding site" evidence="6">
    <location>
        <begin position="48"/>
        <end position="52"/>
    </location>
    <ligand>
        <name>ATP</name>
        <dbReference type="ChEBI" id="CHEBI:30616"/>
    </ligand>
</feature>
<dbReference type="EMBL" id="FN653165">
    <property type="protein sequence ID" value="CBY13186.1"/>
    <property type="molecule type" value="Genomic_DNA"/>
</dbReference>
<dbReference type="OrthoDB" id="430219at2759"/>
<evidence type="ECO:0000256" key="1">
    <source>
        <dbReference type="ARBA" id="ARBA00012231"/>
    </source>
</evidence>
<dbReference type="PANTHER" id="PTHR11547:SF38">
    <property type="entry name" value="ARGININE KINASE 1-RELATED"/>
    <property type="match status" value="1"/>
</dbReference>
<accession>E4XTX4</accession>
<comment type="caution">
    <text evidence="6">Lacks conserved residue(s) required for the propagation of feature annotation.</text>
</comment>
<keyword evidence="2 6" id="KW-0808">Transferase</keyword>
<evidence type="ECO:0000256" key="5">
    <source>
        <dbReference type="ARBA" id="ARBA00022840"/>
    </source>
</evidence>
<dbReference type="Gene3D" id="3.30.590.10">
    <property type="entry name" value="Glutamine synthetase/guanido kinase, catalytic domain"/>
    <property type="match status" value="1"/>
</dbReference>
<dbReference type="GO" id="GO:0046314">
    <property type="term" value="P:phosphocreatine biosynthetic process"/>
    <property type="evidence" value="ECO:0007669"/>
    <property type="project" value="InterPro"/>
</dbReference>
<dbReference type="SUPFAM" id="SSF55931">
    <property type="entry name" value="Glutamine synthetase/guanido kinase"/>
    <property type="match status" value="1"/>
</dbReference>
<keyword evidence="5 6" id="KW-0067">ATP-binding</keyword>
<dbReference type="InterPro" id="IPR014746">
    <property type="entry name" value="Gln_synth/guanido_kin_cat_dom"/>
</dbReference>
<dbReference type="InParanoid" id="E4XTX4"/>
<evidence type="ECO:0000313" key="10">
    <source>
        <dbReference type="Proteomes" id="UP000001307"/>
    </source>
</evidence>
<dbReference type="PANTHER" id="PTHR11547">
    <property type="entry name" value="ARGININE OR CREATINE KINASE"/>
    <property type="match status" value="1"/>
</dbReference>
<dbReference type="GO" id="GO:0004111">
    <property type="term" value="F:creatine kinase activity"/>
    <property type="evidence" value="ECO:0007669"/>
    <property type="project" value="UniProtKB-EC"/>
</dbReference>
<dbReference type="Pfam" id="PF00217">
    <property type="entry name" value="ATP-gua_Ptrans"/>
    <property type="match status" value="1"/>
</dbReference>
<name>E4XTX4_OIKDI</name>
<proteinExistence type="inferred from homology"/>
<evidence type="ECO:0000256" key="4">
    <source>
        <dbReference type="ARBA" id="ARBA00022777"/>
    </source>
</evidence>